<evidence type="ECO:0000313" key="1">
    <source>
        <dbReference type="EMBL" id="KHG12029.1"/>
    </source>
</evidence>
<dbReference type="AlphaFoldDB" id="A0A0B0NJN0"/>
<dbReference type="EMBL" id="KN396875">
    <property type="protein sequence ID" value="KHG12029.1"/>
    <property type="molecule type" value="Genomic_DNA"/>
</dbReference>
<organism evidence="1 2">
    <name type="scientific">Gossypium arboreum</name>
    <name type="common">Tree cotton</name>
    <name type="synonym">Gossypium nanking</name>
    <dbReference type="NCBI Taxonomy" id="29729"/>
    <lineage>
        <taxon>Eukaryota</taxon>
        <taxon>Viridiplantae</taxon>
        <taxon>Streptophyta</taxon>
        <taxon>Embryophyta</taxon>
        <taxon>Tracheophyta</taxon>
        <taxon>Spermatophyta</taxon>
        <taxon>Magnoliopsida</taxon>
        <taxon>eudicotyledons</taxon>
        <taxon>Gunneridae</taxon>
        <taxon>Pentapetalae</taxon>
        <taxon>rosids</taxon>
        <taxon>malvids</taxon>
        <taxon>Malvales</taxon>
        <taxon>Malvaceae</taxon>
        <taxon>Malvoideae</taxon>
        <taxon>Gossypium</taxon>
    </lineage>
</organism>
<accession>A0A0B0NJN0</accession>
<protein>
    <submittedName>
        <fullName evidence="1">Uncharacterized protein</fullName>
    </submittedName>
</protein>
<name>A0A0B0NJN0_GOSAR</name>
<dbReference type="Proteomes" id="UP000032142">
    <property type="component" value="Unassembled WGS sequence"/>
</dbReference>
<proteinExistence type="predicted"/>
<evidence type="ECO:0000313" key="2">
    <source>
        <dbReference type="Proteomes" id="UP000032142"/>
    </source>
</evidence>
<sequence>MVNPSIFPTSIFDLGCKRFELVWKRSQAASFLQCLC</sequence>
<gene>
    <name evidence="1" type="ORF">F383_17701</name>
</gene>
<reference evidence="2" key="1">
    <citation type="submission" date="2014-09" db="EMBL/GenBank/DDBJ databases">
        <authorList>
            <person name="Mudge J."/>
            <person name="Ramaraj T."/>
            <person name="Lindquist I.E."/>
            <person name="Bharti A.K."/>
            <person name="Sundararajan A."/>
            <person name="Cameron C.T."/>
            <person name="Woodward J.E."/>
            <person name="May G.D."/>
            <person name="Brubaker C."/>
            <person name="Broadhvest J."/>
            <person name="Wilkins T.A."/>
        </authorList>
    </citation>
    <scope>NUCLEOTIDE SEQUENCE</scope>
    <source>
        <strain evidence="2">cv. AKA8401</strain>
    </source>
</reference>
<keyword evidence="2" id="KW-1185">Reference proteome</keyword>